<dbReference type="Proteomes" id="UP000597656">
    <property type="component" value="Unassembled WGS sequence"/>
</dbReference>
<keyword evidence="4" id="KW-0408">Iron</keyword>
<dbReference type="NCBIfam" id="NF041363">
    <property type="entry name" value="GntD_guanitoxin"/>
    <property type="match status" value="1"/>
</dbReference>
<dbReference type="InterPro" id="IPR053447">
    <property type="entry name" value="Alpha-KG_dependent_hydroxylase"/>
</dbReference>
<comment type="similarity">
    <text evidence="1">Belongs to the clavaminate synthase family.</text>
</comment>
<organism evidence="6 7">
    <name type="scientific">Lentzea pudingi</name>
    <dbReference type="NCBI Taxonomy" id="1789439"/>
    <lineage>
        <taxon>Bacteria</taxon>
        <taxon>Bacillati</taxon>
        <taxon>Actinomycetota</taxon>
        <taxon>Actinomycetes</taxon>
        <taxon>Pseudonocardiales</taxon>
        <taxon>Pseudonocardiaceae</taxon>
        <taxon>Lentzea</taxon>
    </lineage>
</organism>
<dbReference type="Gene3D" id="3.60.130.10">
    <property type="entry name" value="Clavaminate synthase-like"/>
    <property type="match status" value="1"/>
</dbReference>
<dbReference type="InterPro" id="IPR014503">
    <property type="entry name" value="Clavaminate_syn-like"/>
</dbReference>
<dbReference type="PIRSF" id="PIRSF019543">
    <property type="entry name" value="Clavaminate_syn"/>
    <property type="match status" value="1"/>
</dbReference>
<feature type="domain" description="TauD/TfdA-like" evidence="5">
    <location>
        <begin position="146"/>
        <end position="326"/>
    </location>
</feature>
<keyword evidence="2" id="KW-0479">Metal-binding</keyword>
<evidence type="ECO:0000256" key="4">
    <source>
        <dbReference type="ARBA" id="ARBA00023004"/>
    </source>
</evidence>
<reference evidence="7" key="1">
    <citation type="journal article" date="2019" name="Int. J. Syst. Evol. Microbiol.">
        <title>The Global Catalogue of Microorganisms (GCM) 10K type strain sequencing project: providing services to taxonomists for standard genome sequencing and annotation.</title>
        <authorList>
            <consortium name="The Broad Institute Genomics Platform"/>
            <consortium name="The Broad Institute Genome Sequencing Center for Infectious Disease"/>
            <person name="Wu L."/>
            <person name="Ma J."/>
        </authorList>
    </citation>
    <scope>NUCLEOTIDE SEQUENCE [LARGE SCALE GENOMIC DNA]</scope>
    <source>
        <strain evidence="7">CGMCC 4.7319</strain>
    </source>
</reference>
<sequence length="348" mass="39385">MNKGEFVLRFQLTGTEVADIQRVADDLALRYATVEDERFHAEALVYAQELPRRLRRAIIDYRTGEVSGSFVLSGLPVDDSSLGDTPADWRDKPNPTATTRYDLVFYLVGCLLGEPVGWGTQQDGLLMHDVFPIKGFRDDQIGWGSEQPLVWHTEDAFHPLRADYLALMCLRNPDGVETTAADIADVKLDEETRESLALERYFILPDDSHRPQSWAGEEQQDPRLGRLLARSRERVESALASPKPVAVLFGAEDDPYVCLDPHYMQGVQGEQEQAALDKIGEAIDEAMGGVVLEPGDILFIDNYRMVHGRKPFKARYDGTDRWLRRLNITRDLRKSRHARLTAASRVIY</sequence>
<dbReference type="InterPro" id="IPR042098">
    <property type="entry name" value="TauD-like_sf"/>
</dbReference>
<evidence type="ECO:0000256" key="1">
    <source>
        <dbReference type="ARBA" id="ARBA00008425"/>
    </source>
</evidence>
<dbReference type="EMBL" id="BMNC01000006">
    <property type="protein sequence ID" value="GGN03974.1"/>
    <property type="molecule type" value="Genomic_DNA"/>
</dbReference>
<dbReference type="Pfam" id="PF02668">
    <property type="entry name" value="TauD"/>
    <property type="match status" value="1"/>
</dbReference>
<evidence type="ECO:0000256" key="2">
    <source>
        <dbReference type="ARBA" id="ARBA00022723"/>
    </source>
</evidence>
<keyword evidence="7" id="KW-1185">Reference proteome</keyword>
<dbReference type="InterPro" id="IPR003819">
    <property type="entry name" value="TauD/TfdA-like"/>
</dbReference>
<comment type="caution">
    <text evidence="6">The sequence shown here is derived from an EMBL/GenBank/DDBJ whole genome shotgun (WGS) entry which is preliminary data.</text>
</comment>
<dbReference type="RefSeq" id="WP_189157099.1">
    <property type="nucleotide sequence ID" value="NZ_BMNC01000006.1"/>
</dbReference>
<evidence type="ECO:0000259" key="5">
    <source>
        <dbReference type="Pfam" id="PF02668"/>
    </source>
</evidence>
<proteinExistence type="inferred from homology"/>
<keyword evidence="3" id="KW-0560">Oxidoreductase</keyword>
<protein>
    <submittedName>
        <fullName evidence="6">L-asparagine oxygenase</fullName>
    </submittedName>
</protein>
<evidence type="ECO:0000313" key="6">
    <source>
        <dbReference type="EMBL" id="GGN03974.1"/>
    </source>
</evidence>
<gene>
    <name evidence="6" type="primary">asnO</name>
    <name evidence="6" type="ORF">GCM10011609_48900</name>
</gene>
<evidence type="ECO:0000313" key="7">
    <source>
        <dbReference type="Proteomes" id="UP000597656"/>
    </source>
</evidence>
<name>A0ABQ2IA92_9PSEU</name>
<evidence type="ECO:0000256" key="3">
    <source>
        <dbReference type="ARBA" id="ARBA00023002"/>
    </source>
</evidence>
<accession>A0ABQ2IA92</accession>
<dbReference type="SUPFAM" id="SSF51197">
    <property type="entry name" value="Clavaminate synthase-like"/>
    <property type="match status" value="1"/>
</dbReference>